<keyword evidence="4" id="KW-1185">Reference proteome</keyword>
<evidence type="ECO:0000256" key="2">
    <source>
        <dbReference type="SAM" id="SignalP"/>
    </source>
</evidence>
<reference evidence="3 4" key="1">
    <citation type="journal article" date="2015" name="Fungal Genet. Biol.">
        <title>Evolution of novel wood decay mechanisms in Agaricales revealed by the genome sequences of Fistulina hepatica and Cylindrobasidium torrendii.</title>
        <authorList>
            <person name="Floudas D."/>
            <person name="Held B.W."/>
            <person name="Riley R."/>
            <person name="Nagy L.G."/>
            <person name="Koehler G."/>
            <person name="Ransdell A.S."/>
            <person name="Younus H."/>
            <person name="Chow J."/>
            <person name="Chiniquy J."/>
            <person name="Lipzen A."/>
            <person name="Tritt A."/>
            <person name="Sun H."/>
            <person name="Haridas S."/>
            <person name="LaButti K."/>
            <person name="Ohm R.A."/>
            <person name="Kues U."/>
            <person name="Blanchette R.A."/>
            <person name="Grigoriev I.V."/>
            <person name="Minto R.E."/>
            <person name="Hibbett D.S."/>
        </authorList>
    </citation>
    <scope>NUCLEOTIDE SEQUENCE [LARGE SCALE GENOMIC DNA]</scope>
    <source>
        <strain evidence="3 4">ATCC 64428</strain>
    </source>
</reference>
<feature type="compositionally biased region" description="Basic and acidic residues" evidence="1">
    <location>
        <begin position="72"/>
        <end position="90"/>
    </location>
</feature>
<accession>A0A0D7APT6</accession>
<keyword evidence="2" id="KW-0732">Signal</keyword>
<sequence length="127" mass="14478">MRRIPTPLVLVLFLSISQSPFLVLPVNYCRQVWQHGSSSSVQATVSRGEVLPHDNSKPIVAYLGWVMAEMRPERSSPTGHSKESNDDVQVRRTPFQTQEETEPSDRGGFKHLEKCEEIEEDDHLTYV</sequence>
<feature type="signal peptide" evidence="2">
    <location>
        <begin position="1"/>
        <end position="19"/>
    </location>
</feature>
<dbReference type="Proteomes" id="UP000054144">
    <property type="component" value="Unassembled WGS sequence"/>
</dbReference>
<dbReference type="AlphaFoldDB" id="A0A0D7APT6"/>
<organism evidence="3 4">
    <name type="scientific">Fistulina hepatica ATCC 64428</name>
    <dbReference type="NCBI Taxonomy" id="1128425"/>
    <lineage>
        <taxon>Eukaryota</taxon>
        <taxon>Fungi</taxon>
        <taxon>Dikarya</taxon>
        <taxon>Basidiomycota</taxon>
        <taxon>Agaricomycotina</taxon>
        <taxon>Agaricomycetes</taxon>
        <taxon>Agaricomycetidae</taxon>
        <taxon>Agaricales</taxon>
        <taxon>Fistulinaceae</taxon>
        <taxon>Fistulina</taxon>
    </lineage>
</organism>
<evidence type="ECO:0000313" key="3">
    <source>
        <dbReference type="EMBL" id="KIY53875.1"/>
    </source>
</evidence>
<protein>
    <submittedName>
        <fullName evidence="3">Uncharacterized protein</fullName>
    </submittedName>
</protein>
<proteinExistence type="predicted"/>
<feature type="chain" id="PRO_5002316464" evidence="2">
    <location>
        <begin position="20"/>
        <end position="127"/>
    </location>
</feature>
<evidence type="ECO:0000256" key="1">
    <source>
        <dbReference type="SAM" id="MobiDB-lite"/>
    </source>
</evidence>
<name>A0A0D7APT6_9AGAR</name>
<gene>
    <name evidence="3" type="ORF">FISHEDRAFT_68444</name>
</gene>
<evidence type="ECO:0000313" key="4">
    <source>
        <dbReference type="Proteomes" id="UP000054144"/>
    </source>
</evidence>
<feature type="region of interest" description="Disordered" evidence="1">
    <location>
        <begin position="72"/>
        <end position="114"/>
    </location>
</feature>
<feature type="compositionally biased region" description="Basic and acidic residues" evidence="1">
    <location>
        <begin position="103"/>
        <end position="114"/>
    </location>
</feature>
<dbReference type="EMBL" id="KN881583">
    <property type="protein sequence ID" value="KIY53875.1"/>
    <property type="molecule type" value="Genomic_DNA"/>
</dbReference>